<comment type="caution">
    <text evidence="2">The sequence shown here is derived from an EMBL/GenBank/DDBJ whole genome shotgun (WGS) entry which is preliminary data.</text>
</comment>
<evidence type="ECO:0000313" key="3">
    <source>
        <dbReference type="Proteomes" id="UP000324222"/>
    </source>
</evidence>
<name>A0A5B7H4P1_PORTR</name>
<feature type="compositionally biased region" description="Basic and acidic residues" evidence="1">
    <location>
        <begin position="1"/>
        <end position="12"/>
    </location>
</feature>
<gene>
    <name evidence="2" type="ORF">E2C01_061747</name>
</gene>
<evidence type="ECO:0000313" key="2">
    <source>
        <dbReference type="EMBL" id="MPC67571.1"/>
    </source>
</evidence>
<evidence type="ECO:0000256" key="1">
    <source>
        <dbReference type="SAM" id="MobiDB-lite"/>
    </source>
</evidence>
<keyword evidence="3" id="KW-1185">Reference proteome</keyword>
<dbReference type="AlphaFoldDB" id="A0A5B7H4P1"/>
<sequence length="164" mass="17788">MSVEGRVLHDPSTEVPGARRPRPPRRQLHADSRHPGLTRVTGHLATLLQTQISAAWGRSVLSLPLLRVKTPEAAVWCGRYGGGRDGGVGLPELLVRLESFRKRQQAGGSLGDCTCRRAVPSPDTSTRTVKPIISRQEHQAVIQAIKGPCATLPSMLEIRSSHEA</sequence>
<protein>
    <submittedName>
        <fullName evidence="2">Uncharacterized protein</fullName>
    </submittedName>
</protein>
<organism evidence="2 3">
    <name type="scientific">Portunus trituberculatus</name>
    <name type="common">Swimming crab</name>
    <name type="synonym">Neptunus trituberculatus</name>
    <dbReference type="NCBI Taxonomy" id="210409"/>
    <lineage>
        <taxon>Eukaryota</taxon>
        <taxon>Metazoa</taxon>
        <taxon>Ecdysozoa</taxon>
        <taxon>Arthropoda</taxon>
        <taxon>Crustacea</taxon>
        <taxon>Multicrustacea</taxon>
        <taxon>Malacostraca</taxon>
        <taxon>Eumalacostraca</taxon>
        <taxon>Eucarida</taxon>
        <taxon>Decapoda</taxon>
        <taxon>Pleocyemata</taxon>
        <taxon>Brachyura</taxon>
        <taxon>Eubrachyura</taxon>
        <taxon>Portunoidea</taxon>
        <taxon>Portunidae</taxon>
        <taxon>Portuninae</taxon>
        <taxon>Portunus</taxon>
    </lineage>
</organism>
<dbReference type="Proteomes" id="UP000324222">
    <property type="component" value="Unassembled WGS sequence"/>
</dbReference>
<dbReference type="EMBL" id="VSRR010026438">
    <property type="protein sequence ID" value="MPC67571.1"/>
    <property type="molecule type" value="Genomic_DNA"/>
</dbReference>
<proteinExistence type="predicted"/>
<feature type="region of interest" description="Disordered" evidence="1">
    <location>
        <begin position="1"/>
        <end position="36"/>
    </location>
</feature>
<reference evidence="2 3" key="1">
    <citation type="submission" date="2019-05" db="EMBL/GenBank/DDBJ databases">
        <title>Another draft genome of Portunus trituberculatus and its Hox gene families provides insights of decapod evolution.</title>
        <authorList>
            <person name="Jeong J.-H."/>
            <person name="Song I."/>
            <person name="Kim S."/>
            <person name="Choi T."/>
            <person name="Kim D."/>
            <person name="Ryu S."/>
            <person name="Kim W."/>
        </authorList>
    </citation>
    <scope>NUCLEOTIDE SEQUENCE [LARGE SCALE GENOMIC DNA]</scope>
    <source>
        <tissue evidence="2">Muscle</tissue>
    </source>
</reference>
<accession>A0A5B7H4P1</accession>